<dbReference type="Gene3D" id="3.90.25.10">
    <property type="entry name" value="UDP-galactose 4-epimerase, domain 1"/>
    <property type="match status" value="1"/>
</dbReference>
<dbReference type="InterPro" id="IPR016040">
    <property type="entry name" value="NAD(P)-bd_dom"/>
</dbReference>
<evidence type="ECO:0000259" key="1">
    <source>
        <dbReference type="Pfam" id="PF13460"/>
    </source>
</evidence>
<accession>A0A1I3XHL8</accession>
<name>A0A1I3XHL8_9HYPH</name>
<dbReference type="AlphaFoldDB" id="A0A1I3XHL8"/>
<dbReference type="Pfam" id="PF13460">
    <property type="entry name" value="NAD_binding_10"/>
    <property type="match status" value="1"/>
</dbReference>
<dbReference type="InterPro" id="IPR051604">
    <property type="entry name" value="Ergot_Alk_Oxidoreductase"/>
</dbReference>
<dbReference type="Proteomes" id="UP000323300">
    <property type="component" value="Unassembled WGS sequence"/>
</dbReference>
<reference evidence="2 3" key="1">
    <citation type="submission" date="2016-10" db="EMBL/GenBank/DDBJ databases">
        <authorList>
            <person name="Varghese N."/>
            <person name="Submissions S."/>
        </authorList>
    </citation>
    <scope>NUCLEOTIDE SEQUENCE [LARGE SCALE GENOMIC DNA]</scope>
    <source>
        <strain evidence="2 3">DSM 21822</strain>
    </source>
</reference>
<sequence length="233" mass="25225">MSTPIEHSRPILIVGGTGKTGRRLAERLAAKEILVRIGSRSAVPSFDWEDRSTWSDALDGVGAAYITYYPDLAVPGAAESVEALVKLALSKGVRRLVLLSGRGEPEAQRCERMLMESGAYWTILRCSWFSQNFSENYLADSIIAGEVILPAGDVGEPFVDADDIADAAVAALTEEGHVGQLYELTGPRLLTFEQAVGEIAAATGRDIAYRGSRMKTLKRAWQGRTCRENSSGC</sequence>
<proteinExistence type="predicted"/>
<dbReference type="PANTHER" id="PTHR43162:SF1">
    <property type="entry name" value="PRESTALK A DIFFERENTIATION PROTEIN A"/>
    <property type="match status" value="1"/>
</dbReference>
<keyword evidence="3" id="KW-1185">Reference proteome</keyword>
<organism evidence="2 3">
    <name type="scientific">Neomesorhizobium albiziae</name>
    <dbReference type="NCBI Taxonomy" id="335020"/>
    <lineage>
        <taxon>Bacteria</taxon>
        <taxon>Pseudomonadati</taxon>
        <taxon>Pseudomonadota</taxon>
        <taxon>Alphaproteobacteria</taxon>
        <taxon>Hyphomicrobiales</taxon>
        <taxon>Phyllobacteriaceae</taxon>
        <taxon>Neomesorhizobium</taxon>
    </lineage>
</organism>
<dbReference type="InterPro" id="IPR036291">
    <property type="entry name" value="NAD(P)-bd_dom_sf"/>
</dbReference>
<evidence type="ECO:0000313" key="2">
    <source>
        <dbReference type="EMBL" id="SFK19002.1"/>
    </source>
</evidence>
<protein>
    <submittedName>
        <fullName evidence="2">Uncharacterized conserved protein YbjT, contains NAD(P)-binding and DUF2867 domains</fullName>
    </submittedName>
</protein>
<evidence type="ECO:0000313" key="3">
    <source>
        <dbReference type="Proteomes" id="UP000323300"/>
    </source>
</evidence>
<dbReference type="Gene3D" id="3.40.50.720">
    <property type="entry name" value="NAD(P)-binding Rossmann-like Domain"/>
    <property type="match status" value="1"/>
</dbReference>
<dbReference type="PANTHER" id="PTHR43162">
    <property type="match status" value="1"/>
</dbReference>
<feature type="domain" description="NAD(P)-binding" evidence="1">
    <location>
        <begin position="15"/>
        <end position="174"/>
    </location>
</feature>
<gene>
    <name evidence="2" type="ORF">SAMN04488498_103241</name>
</gene>
<dbReference type="SUPFAM" id="SSF51735">
    <property type="entry name" value="NAD(P)-binding Rossmann-fold domains"/>
    <property type="match status" value="1"/>
</dbReference>
<dbReference type="EMBL" id="FOSL01000003">
    <property type="protein sequence ID" value="SFK19002.1"/>
    <property type="molecule type" value="Genomic_DNA"/>
</dbReference>